<evidence type="ECO:0000313" key="2">
    <source>
        <dbReference type="EMBL" id="SDJ15469.1"/>
    </source>
</evidence>
<gene>
    <name evidence="2" type="ORF">SAMN05421850_10990</name>
</gene>
<evidence type="ECO:0000256" key="1">
    <source>
        <dbReference type="SAM" id="SignalP"/>
    </source>
</evidence>
<keyword evidence="3" id="KW-1185">Reference proteome</keyword>
<feature type="signal peptide" evidence="1">
    <location>
        <begin position="1"/>
        <end position="21"/>
    </location>
</feature>
<evidence type="ECO:0008006" key="4">
    <source>
        <dbReference type="Google" id="ProtNLM"/>
    </source>
</evidence>
<accession>A0A1G8REY0</accession>
<dbReference type="RefSeq" id="WP_090029652.1">
    <property type="nucleotide sequence ID" value="NZ_FNEB01000009.1"/>
</dbReference>
<dbReference type="PROSITE" id="PS51257">
    <property type="entry name" value="PROKAR_LIPOPROTEIN"/>
    <property type="match status" value="1"/>
</dbReference>
<dbReference type="OrthoDB" id="8451541at2"/>
<dbReference type="AlphaFoldDB" id="A0A1G8REY0"/>
<proteinExistence type="predicted"/>
<protein>
    <recommendedName>
        <fullName evidence="4">Lipoprotein</fullName>
    </recommendedName>
</protein>
<dbReference type="Proteomes" id="UP000199340">
    <property type="component" value="Unassembled WGS sequence"/>
</dbReference>
<keyword evidence="1" id="KW-0732">Signal</keyword>
<organism evidence="2 3">
    <name type="scientific">Lutimaribacter saemankumensis</name>
    <dbReference type="NCBI Taxonomy" id="490829"/>
    <lineage>
        <taxon>Bacteria</taxon>
        <taxon>Pseudomonadati</taxon>
        <taxon>Pseudomonadota</taxon>
        <taxon>Alphaproteobacteria</taxon>
        <taxon>Rhodobacterales</taxon>
        <taxon>Roseobacteraceae</taxon>
        <taxon>Lutimaribacter</taxon>
    </lineage>
</organism>
<dbReference type="EMBL" id="FNEB01000009">
    <property type="protein sequence ID" value="SDJ15469.1"/>
    <property type="molecule type" value="Genomic_DNA"/>
</dbReference>
<sequence length="161" mass="17057">MFPRQALIALALAALPLPAMALSCISPDIDRLWTRAADSPDTYMVGLGSLSFDPDRLPRAEATADAPERSLVPARFEGALLTQGGFDAPRAMDVTLEVGCIGPWCGGAQPDEELIAFLRQGPHGWAVELSPCGGMVWPRPDAQVADRLQACMKGADCTPAP</sequence>
<feature type="chain" id="PRO_5011678466" description="Lipoprotein" evidence="1">
    <location>
        <begin position="22"/>
        <end position="161"/>
    </location>
</feature>
<reference evidence="2 3" key="1">
    <citation type="submission" date="2016-10" db="EMBL/GenBank/DDBJ databases">
        <authorList>
            <person name="de Groot N.N."/>
        </authorList>
    </citation>
    <scope>NUCLEOTIDE SEQUENCE [LARGE SCALE GENOMIC DNA]</scope>
    <source>
        <strain evidence="2 3">DSM 28010</strain>
    </source>
</reference>
<evidence type="ECO:0000313" key="3">
    <source>
        <dbReference type="Proteomes" id="UP000199340"/>
    </source>
</evidence>
<name>A0A1G8REY0_9RHOB</name>
<dbReference type="STRING" id="490829.SAMN05421850_10990"/>